<proteinExistence type="predicted"/>
<evidence type="ECO:0000256" key="1">
    <source>
        <dbReference type="SAM" id="Phobius"/>
    </source>
</evidence>
<protein>
    <submittedName>
        <fullName evidence="2">Uncharacterized protein</fullName>
    </submittedName>
</protein>
<keyword evidence="3" id="KW-1185">Reference proteome</keyword>
<keyword evidence="1" id="KW-0812">Transmembrane</keyword>
<keyword evidence="1" id="KW-0472">Membrane</keyword>
<reference evidence="2 3" key="1">
    <citation type="journal article" date="2012" name="J. Bacteriol.">
        <title>Genome sequence of an alkane-degrading bacterium, Alcanivorax pacificus type strain W11-5, isolated from deep sea sediment.</title>
        <authorList>
            <person name="Lai Q."/>
            <person name="Shao Z."/>
        </authorList>
    </citation>
    <scope>NUCLEOTIDE SEQUENCE [LARGE SCALE GENOMIC DNA]</scope>
    <source>
        <strain evidence="2 3">W11-5</strain>
    </source>
</reference>
<dbReference type="AlphaFoldDB" id="A0A0B4XRD7"/>
<dbReference type="Proteomes" id="UP000006764">
    <property type="component" value="Chromosome"/>
</dbReference>
<feature type="transmembrane region" description="Helical" evidence="1">
    <location>
        <begin position="6"/>
        <end position="26"/>
    </location>
</feature>
<dbReference type="EMBL" id="CP004387">
    <property type="protein sequence ID" value="AJD49761.1"/>
    <property type="molecule type" value="Genomic_DNA"/>
</dbReference>
<evidence type="ECO:0000313" key="2">
    <source>
        <dbReference type="EMBL" id="AJD49761.1"/>
    </source>
</evidence>
<organism evidence="2 3">
    <name type="scientific">Isoalcanivorax pacificus W11-5</name>
    <dbReference type="NCBI Taxonomy" id="391936"/>
    <lineage>
        <taxon>Bacteria</taxon>
        <taxon>Pseudomonadati</taxon>
        <taxon>Pseudomonadota</taxon>
        <taxon>Gammaproteobacteria</taxon>
        <taxon>Oceanospirillales</taxon>
        <taxon>Alcanivoracaceae</taxon>
        <taxon>Isoalcanivorax</taxon>
    </lineage>
</organism>
<dbReference type="HOGENOM" id="CLU_1105321_0_0_6"/>
<gene>
    <name evidence="2" type="ORF">S7S_16745</name>
</gene>
<evidence type="ECO:0000313" key="3">
    <source>
        <dbReference type="Proteomes" id="UP000006764"/>
    </source>
</evidence>
<accession>A0A0B4XRD7</accession>
<dbReference type="OrthoDB" id="6866240at2"/>
<sequence>MSWLSWGATLAGGAAAFFYLGVPFLVRGSQWLPAQYRFQPLPFDDYIGLQTATHQQHVSLLRERGFEVVTFLSPTLMVDAAVTLLRHPVRHSLCSVATLSNAQSVLDYVELVRSWDNGAMLVMNNSTVPNPFPEDPARLQCRLPGTSPDQLYDLFDMTERYLTRARGLTARDVPKDQVSEFVAGYLQHEAERMTTLGYFAAPVQGRRPCTIKGACLMTWQALWPFKGWIAYRHRTAVNQLLALARADVGLP</sequence>
<dbReference type="KEGG" id="apac:S7S_16745"/>
<keyword evidence="1" id="KW-1133">Transmembrane helix</keyword>
<dbReference type="RefSeq" id="WP_008733060.1">
    <property type="nucleotide sequence ID" value="NZ_CP004387.1"/>
</dbReference>
<name>A0A0B4XRD7_9GAMM</name>